<evidence type="ECO:0000313" key="1">
    <source>
        <dbReference type="EMBL" id="KAH6940621.1"/>
    </source>
</evidence>
<name>A0ACB7T089_HYAAI</name>
<reference evidence="1" key="1">
    <citation type="submission" date="2020-05" db="EMBL/GenBank/DDBJ databases">
        <title>Large-scale comparative analyses of tick genomes elucidate their genetic diversity and vector capacities.</title>
        <authorList>
            <person name="Jia N."/>
            <person name="Wang J."/>
            <person name="Shi W."/>
            <person name="Du L."/>
            <person name="Sun Y."/>
            <person name="Zhan W."/>
            <person name="Jiang J."/>
            <person name="Wang Q."/>
            <person name="Zhang B."/>
            <person name="Ji P."/>
            <person name="Sakyi L.B."/>
            <person name="Cui X."/>
            <person name="Yuan T."/>
            <person name="Jiang B."/>
            <person name="Yang W."/>
            <person name="Lam T.T.-Y."/>
            <person name="Chang Q."/>
            <person name="Ding S."/>
            <person name="Wang X."/>
            <person name="Zhu J."/>
            <person name="Ruan X."/>
            <person name="Zhao L."/>
            <person name="Wei J."/>
            <person name="Que T."/>
            <person name="Du C."/>
            <person name="Cheng J."/>
            <person name="Dai P."/>
            <person name="Han X."/>
            <person name="Huang E."/>
            <person name="Gao Y."/>
            <person name="Liu J."/>
            <person name="Shao H."/>
            <person name="Ye R."/>
            <person name="Li L."/>
            <person name="Wei W."/>
            <person name="Wang X."/>
            <person name="Wang C."/>
            <person name="Yang T."/>
            <person name="Huo Q."/>
            <person name="Li W."/>
            <person name="Guo W."/>
            <person name="Chen H."/>
            <person name="Zhou L."/>
            <person name="Ni X."/>
            <person name="Tian J."/>
            <person name="Zhou Y."/>
            <person name="Sheng Y."/>
            <person name="Liu T."/>
            <person name="Pan Y."/>
            <person name="Xia L."/>
            <person name="Li J."/>
            <person name="Zhao F."/>
            <person name="Cao W."/>
        </authorList>
    </citation>
    <scope>NUCLEOTIDE SEQUENCE</scope>
    <source>
        <strain evidence="1">Hyas-2018</strain>
    </source>
</reference>
<accession>A0ACB7T089</accession>
<evidence type="ECO:0000313" key="2">
    <source>
        <dbReference type="Proteomes" id="UP000821845"/>
    </source>
</evidence>
<dbReference type="EMBL" id="CM023491">
    <property type="protein sequence ID" value="KAH6940621.1"/>
    <property type="molecule type" value="Genomic_DNA"/>
</dbReference>
<comment type="caution">
    <text evidence="1">The sequence shown here is derived from an EMBL/GenBank/DDBJ whole genome shotgun (WGS) entry which is preliminary data.</text>
</comment>
<organism evidence="1 2">
    <name type="scientific">Hyalomma asiaticum</name>
    <name type="common">Tick</name>
    <dbReference type="NCBI Taxonomy" id="266040"/>
    <lineage>
        <taxon>Eukaryota</taxon>
        <taxon>Metazoa</taxon>
        <taxon>Ecdysozoa</taxon>
        <taxon>Arthropoda</taxon>
        <taxon>Chelicerata</taxon>
        <taxon>Arachnida</taxon>
        <taxon>Acari</taxon>
        <taxon>Parasitiformes</taxon>
        <taxon>Ixodida</taxon>
        <taxon>Ixodoidea</taxon>
        <taxon>Ixodidae</taxon>
        <taxon>Hyalomminae</taxon>
        <taxon>Hyalomma</taxon>
    </lineage>
</organism>
<protein>
    <submittedName>
        <fullName evidence="1">Uncharacterized protein</fullName>
    </submittedName>
</protein>
<dbReference type="Proteomes" id="UP000821845">
    <property type="component" value="Chromosome 11"/>
</dbReference>
<proteinExistence type="predicted"/>
<keyword evidence="2" id="KW-1185">Reference proteome</keyword>
<gene>
    <name evidence="1" type="ORF">HPB50_003064</name>
</gene>
<sequence>MPEDDDRLVALPHSCSRSQKKKTSLGGRSRPAQLELDRFLTVLLPGTSALFVLSSAGGTGSPATTTASKLGRCSWKARRNGLPRLSHSPPSPNGERMGPRVRDTQYAPPLCLAAALAGTSTAEATLSLRPGRSRSSSAASGTGGAVLRSVLPGVLVFPWLHLTEANDEVVVVALPFPDEAIGRTPQVSKAGTDKYGDVFRATPSNQLIPVTRPLRKPSGGNTIMVASSCNQDEGLSKCEAFERGFPSEPALANHAASQSRTS</sequence>